<gene>
    <name evidence="1" type="ORF">ALC56_05444</name>
</gene>
<organism evidence="1 2">
    <name type="scientific">Trachymyrmex septentrionalis</name>
    <dbReference type="NCBI Taxonomy" id="34720"/>
    <lineage>
        <taxon>Eukaryota</taxon>
        <taxon>Metazoa</taxon>
        <taxon>Ecdysozoa</taxon>
        <taxon>Arthropoda</taxon>
        <taxon>Hexapoda</taxon>
        <taxon>Insecta</taxon>
        <taxon>Pterygota</taxon>
        <taxon>Neoptera</taxon>
        <taxon>Endopterygota</taxon>
        <taxon>Hymenoptera</taxon>
        <taxon>Apocrita</taxon>
        <taxon>Aculeata</taxon>
        <taxon>Formicoidea</taxon>
        <taxon>Formicidae</taxon>
        <taxon>Myrmicinae</taxon>
        <taxon>Trachymyrmex</taxon>
    </lineage>
</organism>
<sequence length="105" mass="11195">MSVAAITCPSPTYPTSGTNPWCSTTAVRLLCVVLVFSWIILDQPALGLPNPSELTTVEVPCGIVTGASGRVCAAGIILRDKLPTGSSSISRSRDQCWLLHMHRSR</sequence>
<dbReference type="EMBL" id="KQ981523">
    <property type="protein sequence ID" value="KYN40499.1"/>
    <property type="molecule type" value="Genomic_DNA"/>
</dbReference>
<keyword evidence="2" id="KW-1185">Reference proteome</keyword>
<proteinExistence type="predicted"/>
<evidence type="ECO:0000313" key="1">
    <source>
        <dbReference type="EMBL" id="KYN40499.1"/>
    </source>
</evidence>
<dbReference type="AlphaFoldDB" id="A0A195FKH5"/>
<protein>
    <submittedName>
        <fullName evidence="1">Uncharacterized protein</fullName>
    </submittedName>
</protein>
<reference evidence="1 2" key="1">
    <citation type="submission" date="2016-03" db="EMBL/GenBank/DDBJ databases">
        <title>Trachymyrmex septentrionalis WGS genome.</title>
        <authorList>
            <person name="Nygaard S."/>
            <person name="Hu H."/>
            <person name="Boomsma J."/>
            <person name="Zhang G."/>
        </authorList>
    </citation>
    <scope>NUCLEOTIDE SEQUENCE [LARGE SCALE GENOMIC DNA]</scope>
    <source>
        <strain evidence="1">Tsep2-gDNA-1</strain>
        <tissue evidence="1">Whole body</tissue>
    </source>
</reference>
<accession>A0A195FKH5</accession>
<evidence type="ECO:0000313" key="2">
    <source>
        <dbReference type="Proteomes" id="UP000078541"/>
    </source>
</evidence>
<dbReference type="Proteomes" id="UP000078541">
    <property type="component" value="Unassembled WGS sequence"/>
</dbReference>
<name>A0A195FKH5_9HYME</name>